<organism evidence="1 2">
    <name type="scientific">Coptis chinensis</name>
    <dbReference type="NCBI Taxonomy" id="261450"/>
    <lineage>
        <taxon>Eukaryota</taxon>
        <taxon>Viridiplantae</taxon>
        <taxon>Streptophyta</taxon>
        <taxon>Embryophyta</taxon>
        <taxon>Tracheophyta</taxon>
        <taxon>Spermatophyta</taxon>
        <taxon>Magnoliopsida</taxon>
        <taxon>Ranunculales</taxon>
        <taxon>Ranunculaceae</taxon>
        <taxon>Coptidoideae</taxon>
        <taxon>Coptis</taxon>
    </lineage>
</organism>
<accession>A0A835GW63</accession>
<dbReference type="Proteomes" id="UP000631114">
    <property type="component" value="Unassembled WGS sequence"/>
</dbReference>
<dbReference type="PANTHER" id="PTHR23070">
    <property type="entry name" value="BCS1 AAA-TYPE ATPASE"/>
    <property type="match status" value="1"/>
</dbReference>
<evidence type="ECO:0008006" key="3">
    <source>
        <dbReference type="Google" id="ProtNLM"/>
    </source>
</evidence>
<keyword evidence="2" id="KW-1185">Reference proteome</keyword>
<dbReference type="AlphaFoldDB" id="A0A835GW63"/>
<evidence type="ECO:0000313" key="1">
    <source>
        <dbReference type="EMBL" id="KAF9588650.1"/>
    </source>
</evidence>
<proteinExistence type="predicted"/>
<sequence>AKGGIMTKRHCAISCDSLQGRWFGKPQEKPEEELEEENKNWKEEHSKHWRWMRRRKNLIIDDFTMFGERLLCRYWQGMEAGVSSLWTSGNRKRNRGYYGPLGTGKSTMIAAIANFLEYDIYDIEEEEKETEDTKAKEENGYGSSKLTLSGLLNFIDGLWYACAEDCACGEWIPVLSFLRYWNPFFPLSVGESACDPIVDEEAILSSLPSTKSKKCLNRRSRDVGPQGAL</sequence>
<dbReference type="InterPro" id="IPR027417">
    <property type="entry name" value="P-loop_NTPase"/>
</dbReference>
<reference evidence="1 2" key="1">
    <citation type="submission" date="2020-10" db="EMBL/GenBank/DDBJ databases">
        <title>The Coptis chinensis genome and diversification of protoberbering-type alkaloids.</title>
        <authorList>
            <person name="Wang B."/>
            <person name="Shu S."/>
            <person name="Song C."/>
            <person name="Liu Y."/>
        </authorList>
    </citation>
    <scope>NUCLEOTIDE SEQUENCE [LARGE SCALE GENOMIC DNA]</scope>
    <source>
        <strain evidence="1">HL-2020</strain>
        <tissue evidence="1">Leaf</tissue>
    </source>
</reference>
<protein>
    <recommendedName>
        <fullName evidence="3">ATPase AAA-type core domain-containing protein</fullName>
    </recommendedName>
</protein>
<feature type="non-terminal residue" evidence="1">
    <location>
        <position position="229"/>
    </location>
</feature>
<gene>
    <name evidence="1" type="ORF">IFM89_014371</name>
</gene>
<comment type="caution">
    <text evidence="1">The sequence shown here is derived from an EMBL/GenBank/DDBJ whole genome shotgun (WGS) entry which is preliminary data.</text>
</comment>
<dbReference type="InterPro" id="IPR050747">
    <property type="entry name" value="Mitochondrial_chaperone_BCS1"/>
</dbReference>
<dbReference type="OrthoDB" id="10251412at2759"/>
<dbReference type="SUPFAM" id="SSF52540">
    <property type="entry name" value="P-loop containing nucleoside triphosphate hydrolases"/>
    <property type="match status" value="1"/>
</dbReference>
<dbReference type="EMBL" id="JADFTS010000009">
    <property type="protein sequence ID" value="KAF9588650.1"/>
    <property type="molecule type" value="Genomic_DNA"/>
</dbReference>
<name>A0A835GW63_9MAGN</name>
<evidence type="ECO:0000313" key="2">
    <source>
        <dbReference type="Proteomes" id="UP000631114"/>
    </source>
</evidence>
<dbReference type="Gene3D" id="3.40.50.300">
    <property type="entry name" value="P-loop containing nucleotide triphosphate hydrolases"/>
    <property type="match status" value="1"/>
</dbReference>